<feature type="region of interest" description="Disordered" evidence="1">
    <location>
        <begin position="183"/>
        <end position="245"/>
    </location>
</feature>
<protein>
    <recommendedName>
        <fullName evidence="2">Myb/SANT-like DNA-binding domain-containing protein</fullName>
    </recommendedName>
</protein>
<dbReference type="Ensembl" id="ENSGAGT00000005866.1">
    <property type="protein sequence ID" value="ENSGAGP00000005026.1"/>
    <property type="gene ID" value="ENSGAGG00000004105.1"/>
</dbReference>
<feature type="domain" description="Myb/SANT-like DNA-binding" evidence="2">
    <location>
        <begin position="142"/>
        <end position="195"/>
    </location>
</feature>
<evidence type="ECO:0000259" key="2">
    <source>
        <dbReference type="Pfam" id="PF13837"/>
    </source>
</evidence>
<dbReference type="Pfam" id="PF13837">
    <property type="entry name" value="Myb_DNA-bind_4"/>
    <property type="match status" value="1"/>
</dbReference>
<sequence length="294" mass="31426">MACWRNVCTLGWEEVFGWCWREYLRPHSRGEGQCHAPCHGGRVSGTDPGCSASPSASTSQQASSPLQSRESGAGPVTPHGQALRPRGGAEGPAERRLKAPLTWWAGAGGSGSCRFRGGNTQGTEMQGCNQGGASGATAQAPAWTVQEVLDLIAVWGEDSMLTELCSKRQNEKTFEKISKAMMERGHSRDSVQCRKTKEANGSSPPLSVDSEVGVILAFPEDSADGEDEEEEEEDELAESTQHSVLPNSQELFLSLTEVPSQPSQATIPDNEAMEGTSGECTFVNIKHGLKASVF</sequence>
<keyword evidence="4" id="KW-1185">Reference proteome</keyword>
<accession>A0A452GSR1</accession>
<evidence type="ECO:0000313" key="3">
    <source>
        <dbReference type="Ensembl" id="ENSGAGP00000005026.1"/>
    </source>
</evidence>
<feature type="region of interest" description="Disordered" evidence="1">
    <location>
        <begin position="45"/>
        <end position="94"/>
    </location>
</feature>
<evidence type="ECO:0000313" key="4">
    <source>
        <dbReference type="Proteomes" id="UP000291020"/>
    </source>
</evidence>
<organism evidence="3 4">
    <name type="scientific">Gopherus agassizii</name>
    <name type="common">Agassiz's desert tortoise</name>
    <dbReference type="NCBI Taxonomy" id="38772"/>
    <lineage>
        <taxon>Eukaryota</taxon>
        <taxon>Metazoa</taxon>
        <taxon>Chordata</taxon>
        <taxon>Craniata</taxon>
        <taxon>Vertebrata</taxon>
        <taxon>Euteleostomi</taxon>
        <taxon>Archelosauria</taxon>
        <taxon>Testudinata</taxon>
        <taxon>Testudines</taxon>
        <taxon>Cryptodira</taxon>
        <taxon>Durocryptodira</taxon>
        <taxon>Testudinoidea</taxon>
        <taxon>Testudinidae</taxon>
        <taxon>Gopherus</taxon>
    </lineage>
</organism>
<reference evidence="3" key="2">
    <citation type="submission" date="2025-08" db="UniProtKB">
        <authorList>
            <consortium name="Ensembl"/>
        </authorList>
    </citation>
    <scope>IDENTIFICATION</scope>
</reference>
<dbReference type="InterPro" id="IPR044822">
    <property type="entry name" value="Myb_DNA-bind_4"/>
</dbReference>
<proteinExistence type="predicted"/>
<feature type="compositionally biased region" description="Low complexity" evidence="1">
    <location>
        <begin position="51"/>
        <end position="68"/>
    </location>
</feature>
<reference evidence="4" key="1">
    <citation type="journal article" date="2017" name="PLoS ONE">
        <title>The Agassiz's desert tortoise genome provides a resource for the conservation of a threatened species.</title>
        <authorList>
            <person name="Tollis M."/>
            <person name="DeNardo D.F."/>
            <person name="Cornelius J.A."/>
            <person name="Dolby G.A."/>
            <person name="Edwards T."/>
            <person name="Henen B.T."/>
            <person name="Karl A.E."/>
            <person name="Murphy R.W."/>
            <person name="Kusumi K."/>
        </authorList>
    </citation>
    <scope>NUCLEOTIDE SEQUENCE [LARGE SCALE GENOMIC DNA]</scope>
</reference>
<dbReference type="Proteomes" id="UP000291020">
    <property type="component" value="Unassembled WGS sequence"/>
</dbReference>
<feature type="compositionally biased region" description="Acidic residues" evidence="1">
    <location>
        <begin position="221"/>
        <end position="237"/>
    </location>
</feature>
<evidence type="ECO:0000256" key="1">
    <source>
        <dbReference type="SAM" id="MobiDB-lite"/>
    </source>
</evidence>
<reference evidence="3" key="3">
    <citation type="submission" date="2025-09" db="UniProtKB">
        <authorList>
            <consortium name="Ensembl"/>
        </authorList>
    </citation>
    <scope>IDENTIFICATION</scope>
</reference>
<dbReference type="Gene3D" id="1.10.10.60">
    <property type="entry name" value="Homeodomain-like"/>
    <property type="match status" value="1"/>
</dbReference>
<name>A0A452GSR1_9SAUR</name>
<dbReference type="AlphaFoldDB" id="A0A452GSR1"/>
<feature type="compositionally biased region" description="Basic and acidic residues" evidence="1">
    <location>
        <begin position="183"/>
        <end position="198"/>
    </location>
</feature>